<feature type="non-terminal residue" evidence="2">
    <location>
        <position position="1"/>
    </location>
</feature>
<organism evidence="2 3">
    <name type="scientific">Cryomyces antarcticus</name>
    <dbReference type="NCBI Taxonomy" id="329879"/>
    <lineage>
        <taxon>Eukaryota</taxon>
        <taxon>Fungi</taxon>
        <taxon>Dikarya</taxon>
        <taxon>Ascomycota</taxon>
        <taxon>Pezizomycotina</taxon>
        <taxon>Dothideomycetes</taxon>
        <taxon>Dothideomycetes incertae sedis</taxon>
        <taxon>Cryomyces</taxon>
    </lineage>
</organism>
<keyword evidence="1" id="KW-0677">Repeat</keyword>
<evidence type="ECO:0000256" key="1">
    <source>
        <dbReference type="ARBA" id="ARBA00022737"/>
    </source>
</evidence>
<accession>A0ABR0LHH7</accession>
<dbReference type="EMBL" id="JAVRRA010020989">
    <property type="protein sequence ID" value="KAK5156829.1"/>
    <property type="molecule type" value="Genomic_DNA"/>
</dbReference>
<feature type="non-terminal residue" evidence="2">
    <location>
        <position position="121"/>
    </location>
</feature>
<keyword evidence="2" id="KW-0647">Proteasome</keyword>
<dbReference type="InterPro" id="IPR011989">
    <property type="entry name" value="ARM-like"/>
</dbReference>
<evidence type="ECO:0000313" key="2">
    <source>
        <dbReference type="EMBL" id="KAK5156829.1"/>
    </source>
</evidence>
<gene>
    <name evidence="2" type="primary">RPN1_3</name>
    <name evidence="2" type="ORF">LTR16_012500</name>
</gene>
<dbReference type="PANTHER" id="PTHR10943:SF1">
    <property type="entry name" value="26S PROTEASOME NON-ATPASE REGULATORY SUBUNIT 2"/>
    <property type="match status" value="1"/>
</dbReference>
<sequence>HNLASGFVNAFVNAGFGTDKLMLVGDTKNSWVWKTKDEGMMSVTASLGLLMQWDVEMGLDNIDKYTHAQEDHIKAGAMLATGIINSGVRLDADPALALLGDELQNKNPAIRVAAIMGLGLA</sequence>
<dbReference type="PANTHER" id="PTHR10943">
    <property type="entry name" value="26S PROTEASOME NON-ATPASE REGULATORY SUBUNIT"/>
    <property type="match status" value="1"/>
</dbReference>
<evidence type="ECO:0000313" key="3">
    <source>
        <dbReference type="Proteomes" id="UP001357485"/>
    </source>
</evidence>
<dbReference type="Gene3D" id="1.25.10.10">
    <property type="entry name" value="Leucine-rich Repeat Variant"/>
    <property type="match status" value="1"/>
</dbReference>
<proteinExistence type="predicted"/>
<reference evidence="2 3" key="1">
    <citation type="submission" date="2023-08" db="EMBL/GenBank/DDBJ databases">
        <title>Black Yeasts Isolated from many extreme environments.</title>
        <authorList>
            <person name="Coleine C."/>
            <person name="Stajich J.E."/>
            <person name="Selbmann L."/>
        </authorList>
    </citation>
    <scope>NUCLEOTIDE SEQUENCE [LARGE SCALE GENOMIC DNA]</scope>
    <source>
        <strain evidence="2 3">CCFEE 536</strain>
    </source>
</reference>
<protein>
    <submittedName>
        <fullName evidence="2">Proteasome regulatory particle base subunit</fullName>
    </submittedName>
</protein>
<comment type="caution">
    <text evidence="2">The sequence shown here is derived from an EMBL/GenBank/DDBJ whole genome shotgun (WGS) entry which is preliminary data.</text>
</comment>
<keyword evidence="3" id="KW-1185">Reference proteome</keyword>
<dbReference type="Proteomes" id="UP001357485">
    <property type="component" value="Unassembled WGS sequence"/>
</dbReference>
<name>A0ABR0LHH7_9PEZI</name>
<dbReference type="GO" id="GO:0000502">
    <property type="term" value="C:proteasome complex"/>
    <property type="evidence" value="ECO:0007669"/>
    <property type="project" value="UniProtKB-KW"/>
</dbReference>